<dbReference type="InterPro" id="IPR004119">
    <property type="entry name" value="EcKL"/>
</dbReference>
<dbReference type="AlphaFoldDB" id="A0A8D8BX72"/>
<dbReference type="InterPro" id="IPR011009">
    <property type="entry name" value="Kinase-like_dom_sf"/>
</dbReference>
<dbReference type="InterPro" id="IPR015897">
    <property type="entry name" value="CHK_kinase-like"/>
</dbReference>
<evidence type="ECO:0000259" key="1">
    <source>
        <dbReference type="SMART" id="SM00587"/>
    </source>
</evidence>
<protein>
    <submittedName>
        <fullName evidence="2">(northern house mosquito) hypothetical protein</fullName>
    </submittedName>
</protein>
<dbReference type="SMART" id="SM00587">
    <property type="entry name" value="CHK"/>
    <property type="match status" value="1"/>
</dbReference>
<evidence type="ECO:0000313" key="2">
    <source>
        <dbReference type="EMBL" id="CAG6483256.1"/>
    </source>
</evidence>
<dbReference type="PANTHER" id="PTHR11012:SF13">
    <property type="entry name" value="CHK KINASE-LIKE DOMAIN-CONTAINING PROTEIN-RELATED"/>
    <property type="match status" value="1"/>
</dbReference>
<dbReference type="Gene3D" id="3.90.1200.10">
    <property type="match status" value="1"/>
</dbReference>
<organism evidence="2">
    <name type="scientific">Culex pipiens</name>
    <name type="common">House mosquito</name>
    <dbReference type="NCBI Taxonomy" id="7175"/>
    <lineage>
        <taxon>Eukaryota</taxon>
        <taxon>Metazoa</taxon>
        <taxon>Ecdysozoa</taxon>
        <taxon>Arthropoda</taxon>
        <taxon>Hexapoda</taxon>
        <taxon>Insecta</taxon>
        <taxon>Pterygota</taxon>
        <taxon>Neoptera</taxon>
        <taxon>Endopterygota</taxon>
        <taxon>Diptera</taxon>
        <taxon>Nematocera</taxon>
        <taxon>Culicoidea</taxon>
        <taxon>Culicidae</taxon>
        <taxon>Culicinae</taxon>
        <taxon>Culicini</taxon>
        <taxon>Culex</taxon>
        <taxon>Culex</taxon>
    </lineage>
</organism>
<proteinExistence type="predicted"/>
<dbReference type="EMBL" id="HBUE01095680">
    <property type="protein sequence ID" value="CAG6483256.1"/>
    <property type="molecule type" value="Transcribed_RNA"/>
</dbReference>
<dbReference type="Pfam" id="PF02958">
    <property type="entry name" value="EcKL"/>
    <property type="match status" value="1"/>
</dbReference>
<feature type="domain" description="CHK kinase-like" evidence="1">
    <location>
        <begin position="141"/>
        <end position="334"/>
    </location>
</feature>
<dbReference type="PANTHER" id="PTHR11012">
    <property type="entry name" value="PROTEIN KINASE-LIKE DOMAIN-CONTAINING"/>
    <property type="match status" value="1"/>
</dbReference>
<accession>A0A8D8BX72</accession>
<dbReference type="SUPFAM" id="SSF56112">
    <property type="entry name" value="Protein kinase-like (PK-like)"/>
    <property type="match status" value="1"/>
</dbReference>
<name>A0A8D8BX72_CULPI</name>
<reference evidence="2" key="1">
    <citation type="submission" date="2021-05" db="EMBL/GenBank/DDBJ databases">
        <authorList>
            <person name="Alioto T."/>
            <person name="Alioto T."/>
            <person name="Gomez Garrido J."/>
        </authorList>
    </citation>
    <scope>NUCLEOTIDE SEQUENCE</scope>
</reference>
<sequence>MAEEKSPLDVESGDIPDWLNSGYFEQLLRRKKEDLAIRVQSLDVKYAIPRGENFVSVIYRVQVVFDTKNQLAVNRSYIVKGISSSEFTVKKLGEGSYNVYEKEMDVYERIIPELNRLARSLGERSELYPSTLAIDRDNNVIIFDDLTRKGFVMGDRTVGLDRIQLEMSYKLMAIMHASSLKLAEMQPTVFDEYTTGMITRDTDAFYVFYYSTLDVLADEISTWDSKWHYYANKIRKLRPHFIEQGISVYEQESEDDLRVFVHGDLWINNMMFKYGSEGIPTDVVLLDFQFCCYTTPVVDLCFLFFCSANDELRQTYFEELMQYYYNHLENYTKRLGCSKKFPTFHQFQRQLLSKLFYAVFCSFICLPVQINEDSTDADFEAVLGNGEKSARYRRTIMANKRYHRILKGLLPFFDQKGLLDKLE</sequence>